<dbReference type="EMBL" id="CAJOBE010006519">
    <property type="protein sequence ID" value="CAF4009087.1"/>
    <property type="molecule type" value="Genomic_DNA"/>
</dbReference>
<dbReference type="Proteomes" id="UP000663823">
    <property type="component" value="Unassembled WGS sequence"/>
</dbReference>
<accession>A0A815LTX6</accession>
<dbReference type="EMBL" id="CAJNOO010004527">
    <property type="protein sequence ID" value="CAF1384513.1"/>
    <property type="molecule type" value="Genomic_DNA"/>
</dbReference>
<name>A0A815LTX6_9BILA</name>
<evidence type="ECO:0000313" key="6">
    <source>
        <dbReference type="Proteomes" id="UP000663889"/>
    </source>
</evidence>
<organism evidence="3 6">
    <name type="scientific">Rotaria sordida</name>
    <dbReference type="NCBI Taxonomy" id="392033"/>
    <lineage>
        <taxon>Eukaryota</taxon>
        <taxon>Metazoa</taxon>
        <taxon>Spiralia</taxon>
        <taxon>Gnathifera</taxon>
        <taxon>Rotifera</taxon>
        <taxon>Eurotatoria</taxon>
        <taxon>Bdelloidea</taxon>
        <taxon>Philodinida</taxon>
        <taxon>Philodinidae</taxon>
        <taxon>Rotaria</taxon>
    </lineage>
</organism>
<dbReference type="Proteomes" id="UP000663889">
    <property type="component" value="Unassembled WGS sequence"/>
</dbReference>
<dbReference type="OrthoDB" id="5987794at2759"/>
<reference evidence="3" key="1">
    <citation type="submission" date="2021-02" db="EMBL/GenBank/DDBJ databases">
        <authorList>
            <person name="Nowell W R."/>
        </authorList>
    </citation>
    <scope>NUCLEOTIDE SEQUENCE</scope>
</reference>
<evidence type="ECO:0000313" key="4">
    <source>
        <dbReference type="EMBL" id="CAF3954680.1"/>
    </source>
</evidence>
<dbReference type="EMBL" id="CAJOAX010005622">
    <property type="protein sequence ID" value="CAF3954680.1"/>
    <property type="molecule type" value="Genomic_DNA"/>
</dbReference>
<dbReference type="Proteomes" id="UP000663874">
    <property type="component" value="Unassembled WGS sequence"/>
</dbReference>
<dbReference type="AlphaFoldDB" id="A0A815LTX6"/>
<dbReference type="Proteomes" id="UP000663882">
    <property type="component" value="Unassembled WGS sequence"/>
</dbReference>
<comment type="caution">
    <text evidence="3">The sequence shown here is derived from an EMBL/GenBank/DDBJ whole genome shotgun (WGS) entry which is preliminary data.</text>
</comment>
<evidence type="ECO:0000313" key="3">
    <source>
        <dbReference type="EMBL" id="CAF1414413.1"/>
    </source>
</evidence>
<dbReference type="EMBL" id="CAJNOU010003865">
    <property type="protein sequence ID" value="CAF1414413.1"/>
    <property type="molecule type" value="Genomic_DNA"/>
</dbReference>
<evidence type="ECO:0000313" key="2">
    <source>
        <dbReference type="EMBL" id="CAF1384513.1"/>
    </source>
</evidence>
<sequence length="111" mass="13090">MNNKEATIRYSLEQIKFLTEKYNEDEVSGHKWNPSAVSLEMETKEKNGKFVFQPDQFLTTTQIRSYFSRLTAARREQANRTKSQMISVNRDDDEDSPSPHLQYRPEIIRDS</sequence>
<evidence type="ECO:0000256" key="1">
    <source>
        <dbReference type="SAM" id="MobiDB-lite"/>
    </source>
</evidence>
<gene>
    <name evidence="5" type="ORF">FNK824_LOCUS26393</name>
    <name evidence="4" type="ORF">OTI717_LOCUS26572</name>
    <name evidence="2" type="ORF">RFH988_LOCUS34026</name>
    <name evidence="3" type="ORF">SEV965_LOCUS32012</name>
</gene>
<evidence type="ECO:0000313" key="5">
    <source>
        <dbReference type="EMBL" id="CAF4009087.1"/>
    </source>
</evidence>
<feature type="region of interest" description="Disordered" evidence="1">
    <location>
        <begin position="73"/>
        <end position="111"/>
    </location>
</feature>
<protein>
    <submittedName>
        <fullName evidence="3">Uncharacterized protein</fullName>
    </submittedName>
</protein>
<proteinExistence type="predicted"/>